<proteinExistence type="predicted"/>
<organism evidence="1 2">
    <name type="scientific">Methylorubrum extorquens</name>
    <name type="common">Methylobacterium dichloromethanicum</name>
    <name type="synonym">Methylobacterium extorquens</name>
    <dbReference type="NCBI Taxonomy" id="408"/>
    <lineage>
        <taxon>Bacteria</taxon>
        <taxon>Pseudomonadati</taxon>
        <taxon>Pseudomonadota</taxon>
        <taxon>Alphaproteobacteria</taxon>
        <taxon>Hyphomicrobiales</taxon>
        <taxon>Methylobacteriaceae</taxon>
        <taxon>Methylorubrum</taxon>
    </lineage>
</organism>
<evidence type="ECO:0000313" key="1">
    <source>
        <dbReference type="EMBL" id="SOR27496.1"/>
    </source>
</evidence>
<gene>
    <name evidence="1" type="ORF">TK0001_0894</name>
</gene>
<protein>
    <submittedName>
        <fullName evidence="1">Uncharacterized protein</fullName>
    </submittedName>
</protein>
<name>A0A2N9AJG4_METEX</name>
<sequence>MQTKNTTQFYRGFECYYCYIFICIK</sequence>
<dbReference type="Proteomes" id="UP000233769">
    <property type="component" value="Chromosome tk0001"/>
</dbReference>
<reference evidence="2" key="1">
    <citation type="submission" date="2017-10" db="EMBL/GenBank/DDBJ databases">
        <authorList>
            <person name="Regsiter A."/>
            <person name="William W."/>
        </authorList>
    </citation>
    <scope>NUCLEOTIDE SEQUENCE [LARGE SCALE GENOMIC DNA]</scope>
</reference>
<accession>A0A2N9AJG4</accession>
<dbReference type="EMBL" id="LT962688">
    <property type="protein sequence ID" value="SOR27496.1"/>
    <property type="molecule type" value="Genomic_DNA"/>
</dbReference>
<dbReference type="AlphaFoldDB" id="A0A2N9AJG4"/>
<evidence type="ECO:0000313" key="2">
    <source>
        <dbReference type="Proteomes" id="UP000233769"/>
    </source>
</evidence>